<name>A0A6A5VQ75_9PLEO</name>
<dbReference type="EMBL" id="ML976659">
    <property type="protein sequence ID" value="KAF1978740.1"/>
    <property type="molecule type" value="Genomic_DNA"/>
</dbReference>
<organism evidence="1 2">
    <name type="scientific">Bimuria novae-zelandiae CBS 107.79</name>
    <dbReference type="NCBI Taxonomy" id="1447943"/>
    <lineage>
        <taxon>Eukaryota</taxon>
        <taxon>Fungi</taxon>
        <taxon>Dikarya</taxon>
        <taxon>Ascomycota</taxon>
        <taxon>Pezizomycotina</taxon>
        <taxon>Dothideomycetes</taxon>
        <taxon>Pleosporomycetidae</taxon>
        <taxon>Pleosporales</taxon>
        <taxon>Massarineae</taxon>
        <taxon>Didymosphaeriaceae</taxon>
        <taxon>Bimuria</taxon>
    </lineage>
</organism>
<keyword evidence="2" id="KW-1185">Reference proteome</keyword>
<proteinExistence type="predicted"/>
<evidence type="ECO:0000313" key="1">
    <source>
        <dbReference type="EMBL" id="KAF1978740.1"/>
    </source>
</evidence>
<dbReference type="AlphaFoldDB" id="A0A6A5VQ75"/>
<dbReference type="Proteomes" id="UP000800036">
    <property type="component" value="Unassembled WGS sequence"/>
</dbReference>
<sequence length="315" mass="36061">MLVRAPGPSTTQPRVHFEARHLRFWGLEESSAVDEVTTSVELDLSREKFYMLRKLRADTKTYAALQEVAMSTYVPASMAFVRLGPDREADNYIRREDAQKLACALLEMDWHPNGYLVRDMGKSPLGLTMLRQISARDVPLLSKLSDNIQHLGINADERAKFSKAAEYFFKKSSNNSKTLYELELVLKSMQHDVMEVNLMICILMLTNDEFGDLVYQSARQIQLSSSSQIAFDLRQRCQRTERSIRTIDPNGVFWCFGSNERTGMVGRTELRTNALLEPNVRLFGCSGLLLIDLVWGFCPNWWSITLFCWSCATFL</sequence>
<protein>
    <submittedName>
        <fullName evidence="1">Uncharacterized protein</fullName>
    </submittedName>
</protein>
<reference evidence="1" key="1">
    <citation type="journal article" date="2020" name="Stud. Mycol.">
        <title>101 Dothideomycetes genomes: a test case for predicting lifestyles and emergence of pathogens.</title>
        <authorList>
            <person name="Haridas S."/>
            <person name="Albert R."/>
            <person name="Binder M."/>
            <person name="Bloem J."/>
            <person name="Labutti K."/>
            <person name="Salamov A."/>
            <person name="Andreopoulos B."/>
            <person name="Baker S."/>
            <person name="Barry K."/>
            <person name="Bills G."/>
            <person name="Bluhm B."/>
            <person name="Cannon C."/>
            <person name="Castanera R."/>
            <person name="Culley D."/>
            <person name="Daum C."/>
            <person name="Ezra D."/>
            <person name="Gonzalez J."/>
            <person name="Henrissat B."/>
            <person name="Kuo A."/>
            <person name="Liang C."/>
            <person name="Lipzen A."/>
            <person name="Lutzoni F."/>
            <person name="Magnuson J."/>
            <person name="Mondo S."/>
            <person name="Nolan M."/>
            <person name="Ohm R."/>
            <person name="Pangilinan J."/>
            <person name="Park H.-J."/>
            <person name="Ramirez L."/>
            <person name="Alfaro M."/>
            <person name="Sun H."/>
            <person name="Tritt A."/>
            <person name="Yoshinaga Y."/>
            <person name="Zwiers L.-H."/>
            <person name="Turgeon B."/>
            <person name="Goodwin S."/>
            <person name="Spatafora J."/>
            <person name="Crous P."/>
            <person name="Grigoriev I."/>
        </authorList>
    </citation>
    <scope>NUCLEOTIDE SEQUENCE</scope>
    <source>
        <strain evidence="1">CBS 107.79</strain>
    </source>
</reference>
<accession>A0A6A5VQ75</accession>
<dbReference type="OrthoDB" id="3942083at2759"/>
<evidence type="ECO:0000313" key="2">
    <source>
        <dbReference type="Proteomes" id="UP000800036"/>
    </source>
</evidence>
<gene>
    <name evidence="1" type="ORF">BU23DRAFT_647135</name>
</gene>